<accession>H3SLW1</accession>
<feature type="domain" description="N-acetyltransferase" evidence="3">
    <location>
        <begin position="7"/>
        <end position="197"/>
    </location>
</feature>
<reference evidence="4 5" key="1">
    <citation type="journal article" date="2012" name="J. Bacteriol.">
        <title>Genome Sequence of the Pattern-Forming Social Bacterium Paenibacillus dendritiformis C454 Chiral Morphotype.</title>
        <authorList>
            <person name="Sirota-Madi A."/>
            <person name="Olender T."/>
            <person name="Helman Y."/>
            <person name="Brainis I."/>
            <person name="Finkelshtein A."/>
            <person name="Roth D."/>
            <person name="Hagai E."/>
            <person name="Leshkowitz D."/>
            <person name="Brodsky L."/>
            <person name="Galatenko V."/>
            <person name="Nikolaev V."/>
            <person name="Gutnick D.L."/>
            <person name="Lancet D."/>
            <person name="Ben-Jacob E."/>
        </authorList>
    </citation>
    <scope>NUCLEOTIDE SEQUENCE [LARGE SCALE GENOMIC DNA]</scope>
    <source>
        <strain evidence="4 5">C454</strain>
    </source>
</reference>
<dbReference type="InterPro" id="IPR000182">
    <property type="entry name" value="GNAT_dom"/>
</dbReference>
<dbReference type="CDD" id="cd04301">
    <property type="entry name" value="NAT_SF"/>
    <property type="match status" value="1"/>
</dbReference>
<evidence type="ECO:0000256" key="2">
    <source>
        <dbReference type="ARBA" id="ARBA00023315"/>
    </source>
</evidence>
<dbReference type="InterPro" id="IPR050680">
    <property type="entry name" value="YpeA/RimI_acetyltransf"/>
</dbReference>
<proteinExistence type="predicted"/>
<dbReference type="InterPro" id="IPR016181">
    <property type="entry name" value="Acyl_CoA_acyltransferase"/>
</dbReference>
<dbReference type="GO" id="GO:0016747">
    <property type="term" value="F:acyltransferase activity, transferring groups other than amino-acyl groups"/>
    <property type="evidence" value="ECO:0007669"/>
    <property type="project" value="InterPro"/>
</dbReference>
<dbReference type="OrthoDB" id="9799092at2"/>
<dbReference type="PANTHER" id="PTHR43420">
    <property type="entry name" value="ACETYLTRANSFERASE"/>
    <property type="match status" value="1"/>
</dbReference>
<organism evidence="4 5">
    <name type="scientific">Paenibacillus dendritiformis C454</name>
    <dbReference type="NCBI Taxonomy" id="1131935"/>
    <lineage>
        <taxon>Bacteria</taxon>
        <taxon>Bacillati</taxon>
        <taxon>Bacillota</taxon>
        <taxon>Bacilli</taxon>
        <taxon>Bacillales</taxon>
        <taxon>Paenibacillaceae</taxon>
        <taxon>Paenibacillus</taxon>
    </lineage>
</organism>
<protein>
    <recommendedName>
        <fullName evidence="3">N-acetyltransferase domain-containing protein</fullName>
    </recommendedName>
</protein>
<evidence type="ECO:0000313" key="5">
    <source>
        <dbReference type="Proteomes" id="UP000003900"/>
    </source>
</evidence>
<dbReference type="RefSeq" id="WP_006679034.1">
    <property type="nucleotide sequence ID" value="NZ_AHKH01000091.1"/>
</dbReference>
<evidence type="ECO:0000256" key="1">
    <source>
        <dbReference type="ARBA" id="ARBA00022679"/>
    </source>
</evidence>
<dbReference type="PROSITE" id="PS51186">
    <property type="entry name" value="GNAT"/>
    <property type="match status" value="1"/>
</dbReference>
<dbReference type="Proteomes" id="UP000003900">
    <property type="component" value="Unassembled WGS sequence"/>
</dbReference>
<keyword evidence="2" id="KW-0012">Acyltransferase</keyword>
<gene>
    <name evidence="4" type="ORF">PDENDC454_22739</name>
</gene>
<dbReference type="Gene3D" id="3.40.630.30">
    <property type="match status" value="1"/>
</dbReference>
<sequence length="207" mass="24269">MIPLTFQTLDKLGEADVEQAAHVFVHSYMDALTRVSSDPDVLIRLIRKSFIREQFYAALWNDQVVAIMAYSTRGTRSQRFDKSGLQRILGTWKGWLFYRSFAREFHAPHRLTDEECFLEAVATAPEHRGQGIAAALLRHIIVQLPYRVFKLEVADTNVKARRLYERQGFTLFHTKKQWFLPKMYGFRERLYMKLETDKGPCSHAPWK</sequence>
<comment type="caution">
    <text evidence="4">The sequence shown here is derived from an EMBL/GenBank/DDBJ whole genome shotgun (WGS) entry which is preliminary data.</text>
</comment>
<dbReference type="SUPFAM" id="SSF55729">
    <property type="entry name" value="Acyl-CoA N-acyltransferases (Nat)"/>
    <property type="match status" value="1"/>
</dbReference>
<keyword evidence="5" id="KW-1185">Reference proteome</keyword>
<dbReference type="AlphaFoldDB" id="H3SLW1"/>
<name>H3SLW1_9BACL</name>
<dbReference type="EMBL" id="AHKH01000091">
    <property type="protein sequence ID" value="EHQ59949.1"/>
    <property type="molecule type" value="Genomic_DNA"/>
</dbReference>
<evidence type="ECO:0000313" key="4">
    <source>
        <dbReference type="EMBL" id="EHQ59949.1"/>
    </source>
</evidence>
<dbReference type="Pfam" id="PF00583">
    <property type="entry name" value="Acetyltransf_1"/>
    <property type="match status" value="1"/>
</dbReference>
<dbReference type="PANTHER" id="PTHR43420:SF44">
    <property type="entry name" value="ACETYLTRANSFERASE YPEA"/>
    <property type="match status" value="1"/>
</dbReference>
<keyword evidence="1" id="KW-0808">Transferase</keyword>
<dbReference type="PATRIC" id="fig|1131935.3.peg.4732"/>
<dbReference type="STRING" id="1131935.PDENDC454_22739"/>
<evidence type="ECO:0000259" key="3">
    <source>
        <dbReference type="PROSITE" id="PS51186"/>
    </source>
</evidence>